<dbReference type="AlphaFoldDB" id="A0A2Y9TY62"/>
<dbReference type="KEGG" id="lpv:HYN51_08720"/>
<evidence type="ECO:0000313" key="1">
    <source>
        <dbReference type="EMBL" id="AWH88636.1"/>
    </source>
</evidence>
<reference evidence="1 2" key="1">
    <citation type="journal article" date="2019" name="Int. J. Syst. Evol. Microbiol.">
        <title>Limnobaculum parvum gen. nov., sp. nov., isolated from a freshwater lake.</title>
        <authorList>
            <person name="Baek C."/>
            <person name="Shin S.K."/>
            <person name="Yi H."/>
        </authorList>
    </citation>
    <scope>NUCLEOTIDE SEQUENCE [LARGE SCALE GENOMIC DNA]</scope>
    <source>
        <strain evidence="1 2">HYN0051</strain>
    </source>
</reference>
<proteinExistence type="predicted"/>
<organism evidence="1 2">
    <name type="scientific">Limnobaculum parvum</name>
    <dbReference type="NCBI Taxonomy" id="2172103"/>
    <lineage>
        <taxon>Bacteria</taxon>
        <taxon>Pseudomonadati</taxon>
        <taxon>Pseudomonadota</taxon>
        <taxon>Gammaproteobacteria</taxon>
        <taxon>Enterobacterales</taxon>
        <taxon>Budviciaceae</taxon>
        <taxon>Limnobaculum</taxon>
    </lineage>
</organism>
<keyword evidence="2" id="KW-1185">Reference proteome</keyword>
<gene>
    <name evidence="1" type="ORF">HYN51_08720</name>
</gene>
<sequence>MTNEELKINLKYLIDKYVQEDQKDSLYSYIIHEDIPVKGVLADLNKYKTRALDQADSDLIKNIYFYNC</sequence>
<dbReference type="Proteomes" id="UP000244908">
    <property type="component" value="Chromosome"/>
</dbReference>
<dbReference type="EMBL" id="CP029185">
    <property type="protein sequence ID" value="AWH88636.1"/>
    <property type="molecule type" value="Genomic_DNA"/>
</dbReference>
<evidence type="ECO:0000313" key="2">
    <source>
        <dbReference type="Proteomes" id="UP000244908"/>
    </source>
</evidence>
<dbReference type="RefSeq" id="WP_108900694.1">
    <property type="nucleotide sequence ID" value="NZ_CP029185.2"/>
</dbReference>
<dbReference type="OrthoDB" id="5879165at2"/>
<name>A0A2Y9TY62_9GAMM</name>
<protein>
    <submittedName>
        <fullName evidence="1">Uncharacterized protein</fullName>
    </submittedName>
</protein>
<accession>A0A2Y9TY62</accession>